<dbReference type="KEGG" id="bsed:DN745_12960"/>
<protein>
    <submittedName>
        <fullName evidence="1">Uncharacterized protein</fullName>
    </submittedName>
</protein>
<dbReference type="Proteomes" id="UP000249799">
    <property type="component" value="Chromosome"/>
</dbReference>
<gene>
    <name evidence="1" type="ORF">DN745_12960</name>
</gene>
<dbReference type="RefSeq" id="WP_111335441.1">
    <property type="nucleotide sequence ID" value="NZ_CP030032.1"/>
</dbReference>
<name>A0A2Z4FML7_9DELT</name>
<proteinExistence type="predicted"/>
<sequence>MNYLNLKANSLRSIVCLASVLVAFSAHAQEAIPSHQDLSAAQQQELVDLIDKGQAAFDAGDFAAALASYQDAYALFSHPDLRYRMARCHEYLGELPEAIEGYESFLAATPDAEERGRIEKTVAALKERHRQTLPATLELVVIPADANVFIDGERVSNLQREEGRVEVELEAGAHDIWVGKRGFSDKRQVFQLSAAESKTLAISLDLADAGAPETASGGVPMGPIILGSVGVVSGVIGVVSYTQYASDREQIDQWDAQKGQQTRPADYDSTYDAMNTSATLTWASGVVSVASLATAAIWWWGFGDETPTPPAYQSGIALDSVTFTPDPSQGNAAPSDARGLFMRGRF</sequence>
<evidence type="ECO:0000313" key="2">
    <source>
        <dbReference type="Proteomes" id="UP000249799"/>
    </source>
</evidence>
<organism evidence="1 2">
    <name type="scientific">Bradymonas sediminis</name>
    <dbReference type="NCBI Taxonomy" id="1548548"/>
    <lineage>
        <taxon>Bacteria</taxon>
        <taxon>Deltaproteobacteria</taxon>
        <taxon>Bradymonadales</taxon>
        <taxon>Bradymonadaceae</taxon>
        <taxon>Bradymonas</taxon>
    </lineage>
</organism>
<dbReference type="Gene3D" id="1.25.40.10">
    <property type="entry name" value="Tetratricopeptide repeat domain"/>
    <property type="match status" value="1"/>
</dbReference>
<dbReference type="Pfam" id="PF13432">
    <property type="entry name" value="TPR_16"/>
    <property type="match status" value="1"/>
</dbReference>
<dbReference type="AlphaFoldDB" id="A0A2Z4FML7"/>
<evidence type="ECO:0000313" key="1">
    <source>
        <dbReference type="EMBL" id="AWV90193.1"/>
    </source>
</evidence>
<dbReference type="InterPro" id="IPR011990">
    <property type="entry name" value="TPR-like_helical_dom_sf"/>
</dbReference>
<dbReference type="SUPFAM" id="SSF48452">
    <property type="entry name" value="TPR-like"/>
    <property type="match status" value="1"/>
</dbReference>
<dbReference type="EMBL" id="CP030032">
    <property type="protein sequence ID" value="AWV90193.1"/>
    <property type="molecule type" value="Genomic_DNA"/>
</dbReference>
<keyword evidence="2" id="KW-1185">Reference proteome</keyword>
<accession>A0A2Z4FML7</accession>
<reference evidence="1 2" key="1">
    <citation type="submission" date="2018-06" db="EMBL/GenBank/DDBJ databases">
        <title>Lujinxingia sediminis gen. nov. sp. nov., a new facultative anaerobic member of the class Deltaproteobacteria, and proposal of Lujinxingaceae fam. nov.</title>
        <authorList>
            <person name="Guo L.-Y."/>
            <person name="Li C.-M."/>
            <person name="Wang S."/>
            <person name="Du Z.-J."/>
        </authorList>
    </citation>
    <scope>NUCLEOTIDE SEQUENCE [LARGE SCALE GENOMIC DNA]</scope>
    <source>
        <strain evidence="1 2">FA350</strain>
    </source>
</reference>